<feature type="transmembrane region" description="Helical" evidence="6">
    <location>
        <begin position="162"/>
        <end position="180"/>
    </location>
</feature>
<dbReference type="GO" id="GO:0005778">
    <property type="term" value="C:peroxisomal membrane"/>
    <property type="evidence" value="ECO:0007669"/>
    <property type="project" value="TreeGrafter"/>
</dbReference>
<gene>
    <name evidence="7" type="ORF">EB796_003607</name>
</gene>
<evidence type="ECO:0000256" key="2">
    <source>
        <dbReference type="ARBA" id="ARBA00006824"/>
    </source>
</evidence>
<evidence type="ECO:0000256" key="4">
    <source>
        <dbReference type="ARBA" id="ARBA00022989"/>
    </source>
</evidence>
<accession>A0A7J7KIM3</accession>
<dbReference type="Proteomes" id="UP000593567">
    <property type="component" value="Unassembled WGS sequence"/>
</dbReference>
<comment type="subcellular location">
    <subcellularLocation>
        <location evidence="1">Membrane</location>
        <topology evidence="1">Multi-pass membrane protein</topology>
    </subcellularLocation>
</comment>
<evidence type="ECO:0000256" key="5">
    <source>
        <dbReference type="ARBA" id="ARBA00023136"/>
    </source>
</evidence>
<keyword evidence="4 6" id="KW-1133">Transmembrane helix</keyword>
<evidence type="ECO:0000256" key="3">
    <source>
        <dbReference type="ARBA" id="ARBA00022692"/>
    </source>
</evidence>
<evidence type="ECO:0000256" key="1">
    <source>
        <dbReference type="ARBA" id="ARBA00004141"/>
    </source>
</evidence>
<evidence type="ECO:0000313" key="8">
    <source>
        <dbReference type="Proteomes" id="UP000593567"/>
    </source>
</evidence>
<feature type="transmembrane region" description="Helical" evidence="6">
    <location>
        <begin position="102"/>
        <end position="119"/>
    </location>
</feature>
<comment type="similarity">
    <text evidence="2 6">Belongs to the peroxisomal membrane protein PXMP2/4 family.</text>
</comment>
<dbReference type="InterPro" id="IPR007248">
    <property type="entry name" value="Mpv17_PMP22"/>
</dbReference>
<keyword evidence="5 6" id="KW-0472">Membrane</keyword>
<dbReference type="Pfam" id="PF04117">
    <property type="entry name" value="Mpv17_PMP22"/>
    <property type="match status" value="1"/>
</dbReference>
<sequence length="185" mass="21167">MVMAKFSSQNDAVYMKALKLYNYHLQRHPLLTKCCTSAVTSSLGNFIAQTLGGQSDLKYRNIVAFAIFGFFGTGPATHYFYRYLAAAVKPSDKNSNVIKLTIERLFFAPSFLLLFFYSIPLLEGKGLTAAHDNFKVGYMPSLKANWKFWSFLQYINLKYVPQQYQTLLTNVIALFWNIYLSTKQS</sequence>
<proteinExistence type="inferred from homology"/>
<organism evidence="7 8">
    <name type="scientific">Bugula neritina</name>
    <name type="common">Brown bryozoan</name>
    <name type="synonym">Sertularia neritina</name>
    <dbReference type="NCBI Taxonomy" id="10212"/>
    <lineage>
        <taxon>Eukaryota</taxon>
        <taxon>Metazoa</taxon>
        <taxon>Spiralia</taxon>
        <taxon>Lophotrochozoa</taxon>
        <taxon>Bryozoa</taxon>
        <taxon>Gymnolaemata</taxon>
        <taxon>Cheilostomatida</taxon>
        <taxon>Flustrina</taxon>
        <taxon>Buguloidea</taxon>
        <taxon>Bugulidae</taxon>
        <taxon>Bugula</taxon>
    </lineage>
</organism>
<name>A0A7J7KIM3_BUGNE</name>
<protein>
    <submittedName>
        <fullName evidence="7">PXMP2</fullName>
    </submittedName>
</protein>
<evidence type="ECO:0000256" key="6">
    <source>
        <dbReference type="RuleBase" id="RU363053"/>
    </source>
</evidence>
<dbReference type="PANTHER" id="PTHR11266">
    <property type="entry name" value="PEROXISOMAL MEMBRANE PROTEIN 2, PXMP2 MPV17"/>
    <property type="match status" value="1"/>
</dbReference>
<feature type="transmembrane region" description="Helical" evidence="6">
    <location>
        <begin position="62"/>
        <end position="81"/>
    </location>
</feature>
<evidence type="ECO:0000313" key="7">
    <source>
        <dbReference type="EMBL" id="KAF6038083.1"/>
    </source>
</evidence>
<dbReference type="AlphaFoldDB" id="A0A7J7KIM3"/>
<dbReference type="EMBL" id="VXIV02000473">
    <property type="protein sequence ID" value="KAF6038083.1"/>
    <property type="molecule type" value="Genomic_DNA"/>
</dbReference>
<dbReference type="OrthoDB" id="860at2759"/>
<dbReference type="PANTHER" id="PTHR11266:SF80">
    <property type="entry name" value="PEROXISOMAL MEMBRANE PROTEIN 2"/>
    <property type="match status" value="1"/>
</dbReference>
<keyword evidence="8" id="KW-1185">Reference proteome</keyword>
<reference evidence="7" key="1">
    <citation type="submission" date="2020-06" db="EMBL/GenBank/DDBJ databases">
        <title>Draft genome of Bugula neritina, a colonial animal packing powerful symbionts and potential medicines.</title>
        <authorList>
            <person name="Rayko M."/>
        </authorList>
    </citation>
    <scope>NUCLEOTIDE SEQUENCE [LARGE SCALE GENOMIC DNA]</scope>
    <source>
        <strain evidence="7">Kwan_BN1</strain>
    </source>
</reference>
<keyword evidence="3 6" id="KW-0812">Transmembrane</keyword>
<comment type="caution">
    <text evidence="7">The sequence shown here is derived from an EMBL/GenBank/DDBJ whole genome shotgun (WGS) entry which is preliminary data.</text>
</comment>